<feature type="chain" id="PRO_5046583150" evidence="1">
    <location>
        <begin position="21"/>
        <end position="631"/>
    </location>
</feature>
<evidence type="ECO:0000313" key="4">
    <source>
        <dbReference type="Proteomes" id="UP000776276"/>
    </source>
</evidence>
<gene>
    <name evidence="3" type="ORF">KOF26_15720</name>
</gene>
<dbReference type="RefSeq" id="WP_216327236.1">
    <property type="nucleotide sequence ID" value="NZ_JAHKRT010000009.1"/>
</dbReference>
<dbReference type="InterPro" id="IPR018391">
    <property type="entry name" value="PQQ_b-propeller_rpt"/>
</dbReference>
<feature type="domain" description="Pyrrolo-quinoline quinone repeat" evidence="2">
    <location>
        <begin position="34"/>
        <end position="606"/>
    </location>
</feature>
<feature type="signal peptide" evidence="1">
    <location>
        <begin position="1"/>
        <end position="20"/>
    </location>
</feature>
<keyword evidence="4" id="KW-1185">Reference proteome</keyword>
<organism evidence="3 4">
    <name type="scientific">Sphingomonas quercus</name>
    <dbReference type="NCBI Taxonomy" id="2842451"/>
    <lineage>
        <taxon>Bacteria</taxon>
        <taxon>Pseudomonadati</taxon>
        <taxon>Pseudomonadota</taxon>
        <taxon>Alphaproteobacteria</taxon>
        <taxon>Sphingomonadales</taxon>
        <taxon>Sphingomonadaceae</taxon>
        <taxon>Sphingomonas</taxon>
    </lineage>
</organism>
<accession>A0ABS6BLW2</accession>
<name>A0ABS6BLW2_9SPHN</name>
<dbReference type="SMART" id="SM00564">
    <property type="entry name" value="PQQ"/>
    <property type="match status" value="6"/>
</dbReference>
<evidence type="ECO:0000259" key="2">
    <source>
        <dbReference type="Pfam" id="PF01011"/>
    </source>
</evidence>
<dbReference type="Proteomes" id="UP000776276">
    <property type="component" value="Unassembled WGS sequence"/>
</dbReference>
<keyword evidence="1" id="KW-0732">Signal</keyword>
<dbReference type="InterPro" id="IPR002372">
    <property type="entry name" value="PQQ_rpt_dom"/>
</dbReference>
<sequence length="631" mass="67405">MGRKMAARRMAALVVSGLVAATLGGGAPAAPTDWPSAGQDPGGQRFSGLNQITASNVGQLREAWVYHMKPADGSGGTRLVTAETVPVVIGDTMFISTPFGRVVALDAAKGTEKWSFTIPDNDRPNARGVAYWPGAGSARPVVIFATRLGRLYSLDAATGRPSAGFAENGMLNLKTPDVMTTGLDKPYVVAATPFIFKNLVITAGGSPDAAAKLGPNGNIRAWDVRTGKLMWTFQSVPLPGQKGHETWGGDSWKDRAGVNVWGYMTADAQRGILYLPFGAPNNDRSGVDRPGNNLFGSSLVAIDANTGKYLWHFQVVHHDIWDYDTQSPPTLFDVKKGGKVIPAVATVNKNALMFILNRVTGEPIFGVEERPVPQGGVPGDQLSPTQPFPVLPEPLAQNTLRRDNLYKDTPEHKEWCERLVDDNNMLLGEQPFTPIAVDRYTVNLPGTQGGVNYYGGAFDPKLGLFIVNVNNLAQPMRMVKQPDGSYVNSGPLAGTRRFWNPDNHLPCGPTPWGQLVAVDVNTGKIAWRSTLGITESLPAGKQNTGRPGLGGAIVTAAGLTFVGAVDDFRFRAFDTKTGKELWAHKLRGSAVATPVTYRGGDGKQYVAVMATGGGQVGAELTSDELVAFTLP</sequence>
<evidence type="ECO:0000256" key="1">
    <source>
        <dbReference type="SAM" id="SignalP"/>
    </source>
</evidence>
<dbReference type="Pfam" id="PF01011">
    <property type="entry name" value="PQQ"/>
    <property type="match status" value="1"/>
</dbReference>
<dbReference type="PANTHER" id="PTHR32303">
    <property type="entry name" value="QUINOPROTEIN ALCOHOL DEHYDROGENASE (CYTOCHROME C)"/>
    <property type="match status" value="1"/>
</dbReference>
<comment type="caution">
    <text evidence="3">The sequence shown here is derived from an EMBL/GenBank/DDBJ whole genome shotgun (WGS) entry which is preliminary data.</text>
</comment>
<dbReference type="PANTHER" id="PTHR32303:SF4">
    <property type="entry name" value="QUINOPROTEIN GLUCOSE DEHYDROGENASE"/>
    <property type="match status" value="1"/>
</dbReference>
<proteinExistence type="predicted"/>
<protein>
    <submittedName>
        <fullName evidence="3">PQQ-binding-like beta-propeller repeat protein</fullName>
    </submittedName>
</protein>
<evidence type="ECO:0000313" key="3">
    <source>
        <dbReference type="EMBL" id="MBU3079305.1"/>
    </source>
</evidence>
<dbReference type="EMBL" id="JAHKRT010000009">
    <property type="protein sequence ID" value="MBU3079305.1"/>
    <property type="molecule type" value="Genomic_DNA"/>
</dbReference>
<reference evidence="3 4" key="1">
    <citation type="submission" date="2021-06" db="EMBL/GenBank/DDBJ databases">
        <title>Sphingomonas sp. XMGL2, whole genome shotgun sequencing project.</title>
        <authorList>
            <person name="Zhao G."/>
            <person name="Shen L."/>
        </authorList>
    </citation>
    <scope>NUCLEOTIDE SEQUENCE [LARGE SCALE GENOMIC DNA]</scope>
    <source>
        <strain evidence="3 4">XMGL2</strain>
    </source>
</reference>